<dbReference type="EMBL" id="FXAH01000002">
    <property type="protein sequence ID" value="SMF03246.1"/>
    <property type="molecule type" value="Genomic_DNA"/>
</dbReference>
<evidence type="ECO:0000313" key="2">
    <source>
        <dbReference type="Proteomes" id="UP000192911"/>
    </source>
</evidence>
<dbReference type="GeneID" id="95552661"/>
<gene>
    <name evidence="1" type="ORF">SAMN06295900_10215</name>
</gene>
<dbReference type="STRING" id="28094.SAMN06295900_10215"/>
<name>A0A1X7CU58_TRICW</name>
<protein>
    <submittedName>
        <fullName evidence="1">Uncharacterized protein</fullName>
    </submittedName>
</protein>
<evidence type="ECO:0000313" key="1">
    <source>
        <dbReference type="EMBL" id="SMF03246.1"/>
    </source>
</evidence>
<dbReference type="RefSeq" id="WP_085225377.1">
    <property type="nucleotide sequence ID" value="NZ_BSQD01000002.1"/>
</dbReference>
<organism evidence="1 2">
    <name type="scientific">Trinickia caryophylli</name>
    <name type="common">Paraburkholderia caryophylli</name>
    <dbReference type="NCBI Taxonomy" id="28094"/>
    <lineage>
        <taxon>Bacteria</taxon>
        <taxon>Pseudomonadati</taxon>
        <taxon>Pseudomonadota</taxon>
        <taxon>Betaproteobacteria</taxon>
        <taxon>Burkholderiales</taxon>
        <taxon>Burkholderiaceae</taxon>
        <taxon>Trinickia</taxon>
    </lineage>
</organism>
<dbReference type="OrthoDB" id="9025571at2"/>
<keyword evidence="2" id="KW-1185">Reference proteome</keyword>
<sequence length="138" mass="15734">MKDAYERRALLVHLGVALQMLSRIVEYEKSDETIGELLAREPLLADVPLLEYLFDRMSVRELGSNVLHAFCLWPRLLLDDELDRNALADPVRTHLFAGNPRGWNAYLQAMQREVQWFGEGLPLANGHAWSDGAEIHPV</sequence>
<dbReference type="Proteomes" id="UP000192911">
    <property type="component" value="Unassembled WGS sequence"/>
</dbReference>
<accession>A0A1X7CU58</accession>
<proteinExistence type="predicted"/>
<reference evidence="2" key="1">
    <citation type="submission" date="2017-04" db="EMBL/GenBank/DDBJ databases">
        <authorList>
            <person name="Varghese N."/>
            <person name="Submissions S."/>
        </authorList>
    </citation>
    <scope>NUCLEOTIDE SEQUENCE [LARGE SCALE GENOMIC DNA]</scope>
    <source>
        <strain evidence="2">Ballard 720</strain>
    </source>
</reference>
<dbReference type="AlphaFoldDB" id="A0A1X7CU58"/>